<keyword evidence="7 12" id="KW-0436">Ligase</keyword>
<keyword evidence="13" id="KW-1185">Reference proteome</keyword>
<dbReference type="GO" id="GO:0005524">
    <property type="term" value="F:ATP binding"/>
    <property type="evidence" value="ECO:0007669"/>
    <property type="project" value="UniProtKB-UniRule"/>
</dbReference>
<dbReference type="GO" id="GO:0008765">
    <property type="term" value="F:UDP-N-acetylmuramoylalanyl-D-glutamate-2,6-diaminopimelate ligase activity"/>
    <property type="evidence" value="ECO:0007669"/>
    <property type="project" value="UniProtKB-UniRule"/>
</dbReference>
<feature type="binding site" evidence="7">
    <location>
        <position position="192"/>
    </location>
    <ligand>
        <name>UDP-N-acetyl-alpha-D-muramoyl-L-alanyl-D-glutamate</name>
        <dbReference type="ChEBI" id="CHEBI:83900"/>
    </ligand>
</feature>
<feature type="binding site" evidence="7">
    <location>
        <position position="466"/>
    </location>
    <ligand>
        <name>meso-2,6-diaminopimelate</name>
        <dbReference type="ChEBI" id="CHEBI:57791"/>
    </ligand>
</feature>
<dbReference type="Pfam" id="PF01225">
    <property type="entry name" value="Mur_ligase"/>
    <property type="match status" value="1"/>
</dbReference>
<evidence type="ECO:0000256" key="6">
    <source>
        <dbReference type="ARBA" id="ARBA00023316"/>
    </source>
</evidence>
<keyword evidence="5 7" id="KW-0131">Cell cycle</keyword>
<evidence type="ECO:0000256" key="3">
    <source>
        <dbReference type="ARBA" id="ARBA00022960"/>
    </source>
</evidence>
<feature type="domain" description="Mur ligase N-terminal catalytic" evidence="9">
    <location>
        <begin position="24"/>
        <end position="103"/>
    </location>
</feature>
<organism evidence="12 13">
    <name type="scientific">Candidatus Arsenophonus lipoptenae</name>
    <dbReference type="NCBI Taxonomy" id="634113"/>
    <lineage>
        <taxon>Bacteria</taxon>
        <taxon>Pseudomonadati</taxon>
        <taxon>Pseudomonadota</taxon>
        <taxon>Gammaproteobacteria</taxon>
        <taxon>Enterobacterales</taxon>
        <taxon>Morganellaceae</taxon>
        <taxon>Arsenophonus</taxon>
    </lineage>
</organism>
<dbReference type="GO" id="GO:0071555">
    <property type="term" value="P:cell wall organization"/>
    <property type="evidence" value="ECO:0007669"/>
    <property type="project" value="UniProtKB-KW"/>
</dbReference>
<dbReference type="PATRIC" id="fig|634113.3.peg.510"/>
<dbReference type="Pfam" id="PF08245">
    <property type="entry name" value="Mur_ligase_M"/>
    <property type="match status" value="1"/>
</dbReference>
<keyword evidence="3 7" id="KW-0133">Cell shape</keyword>
<evidence type="ECO:0000256" key="1">
    <source>
        <dbReference type="ARBA" id="ARBA00005898"/>
    </source>
</evidence>
<evidence type="ECO:0000259" key="9">
    <source>
        <dbReference type="Pfam" id="PF01225"/>
    </source>
</evidence>
<protein>
    <recommendedName>
        <fullName evidence="7">UDP-N-acetylmuramoyl-L-alanyl-D-glutamate--2,6-diaminopimelate ligase</fullName>
        <ecNumber evidence="7">6.3.2.13</ecNumber>
    </recommendedName>
    <alternativeName>
        <fullName evidence="7">Meso-A2pm-adding enzyme</fullName>
    </alternativeName>
    <alternativeName>
        <fullName evidence="7">Meso-diaminopimelate-adding enzyme</fullName>
    </alternativeName>
    <alternativeName>
        <fullName evidence="7">UDP-MurNAc-L-Ala-D-Glu:meso-diaminopimelate ligase</fullName>
    </alternativeName>
    <alternativeName>
        <fullName evidence="7">UDP-MurNAc-tripeptide synthetase</fullName>
    </alternativeName>
    <alternativeName>
        <fullName evidence="7">UDP-N-acetylmuramyl-tripeptide synthetase</fullName>
    </alternativeName>
</protein>
<feature type="domain" description="Mur ligase central" evidence="11">
    <location>
        <begin position="115"/>
        <end position="319"/>
    </location>
</feature>
<dbReference type="EMBL" id="CP013920">
    <property type="protein sequence ID" value="AMA65097.1"/>
    <property type="molecule type" value="Genomic_DNA"/>
</dbReference>
<proteinExistence type="inferred from homology"/>
<feature type="binding site" evidence="7">
    <location>
        <begin position="415"/>
        <end position="418"/>
    </location>
    <ligand>
        <name>meso-2,6-diaminopimelate</name>
        <dbReference type="ChEBI" id="CHEBI:57791"/>
    </ligand>
</feature>
<dbReference type="InterPro" id="IPR005761">
    <property type="entry name" value="UDP-N-AcMur-Glu-dNH2Pim_ligase"/>
</dbReference>
<comment type="pathway">
    <text evidence="7 8">Cell wall biogenesis; peptidoglycan biosynthesis.</text>
</comment>
<comment type="similarity">
    <text evidence="1 7">Belongs to the MurCDEF family. MurE subfamily.</text>
</comment>
<dbReference type="GO" id="GO:0008360">
    <property type="term" value="P:regulation of cell shape"/>
    <property type="evidence" value="ECO:0007669"/>
    <property type="project" value="UniProtKB-KW"/>
</dbReference>
<comment type="caution">
    <text evidence="7">Lacks conserved residue(s) required for the propagation of feature annotation.</text>
</comment>
<dbReference type="OrthoDB" id="9800958at2"/>
<sequence length="496" mass="55596">MTNRNLHDLLIPLGINAPYKELREMKLDSRKVLSGDLFLAIEGYQIDGRQYISDALIKGASAIISDVQKEKESGTIQYLHNNVPIVYIKNLKHQLSYLAGLFYQHPATQLRLIGVTGTNGKTTITQLIAQWAQAMGEVSGVIGTLGNGMLEQLIHSENTTDSAVDIQYQLRLLLDNRATLVAMEISSHSLIQSRVYSIPFDAVVFTNLGYDHLDYHGNLENYIASKWLLFSTHKSDKQIINVDDNIGLQWLNRLPNSCAVSIKNRIPNNWKGYWISVDKVNYHDYKTTISFNSIWGTGILKSPLIGSFNVSNIMLAMATLLMMGYPLNLVIKSSYYLKPICGRMEIFTSFGQPTVIVDYAHNPNALKKALIALRFHCRSKLWCVFGCGGDRDKTKRSLMGRIAEQYADVVILTDDNPRSEKSKVIMHDILSGFINSDRTILIASRMEAITSAILHANADDIILISGKGHERYQIIGNNKLNYSDQLTVAKLLGIIK</sequence>
<comment type="function">
    <text evidence="7">Catalyzes the addition of meso-diaminopimelic acid to the nucleotide precursor UDP-N-acetylmuramoyl-L-alanyl-D-glutamate (UMAG) in the biosynthesis of bacterial cell-wall peptidoglycan.</text>
</comment>
<dbReference type="Proteomes" id="UP000069926">
    <property type="component" value="Chromosome"/>
</dbReference>
<evidence type="ECO:0000256" key="8">
    <source>
        <dbReference type="RuleBase" id="RU004135"/>
    </source>
</evidence>
<dbReference type="InterPro" id="IPR035911">
    <property type="entry name" value="MurE/MurF_N"/>
</dbReference>
<dbReference type="InterPro" id="IPR004101">
    <property type="entry name" value="Mur_ligase_C"/>
</dbReference>
<feature type="binding site" evidence="7">
    <location>
        <position position="186"/>
    </location>
    <ligand>
        <name>UDP-N-acetyl-alpha-D-muramoyl-L-alanyl-D-glutamate</name>
        <dbReference type="ChEBI" id="CHEBI:83900"/>
    </ligand>
</feature>
<feature type="binding site" evidence="7">
    <location>
        <position position="391"/>
    </location>
    <ligand>
        <name>meso-2,6-diaminopimelate</name>
        <dbReference type="ChEBI" id="CHEBI:57791"/>
    </ligand>
</feature>
<feature type="binding site" evidence="7">
    <location>
        <position position="194"/>
    </location>
    <ligand>
        <name>UDP-N-acetyl-alpha-D-muramoyl-L-alanyl-D-glutamate</name>
        <dbReference type="ChEBI" id="CHEBI:83900"/>
    </ligand>
</feature>
<dbReference type="GO" id="GO:0000287">
    <property type="term" value="F:magnesium ion binding"/>
    <property type="evidence" value="ECO:0007669"/>
    <property type="project" value="UniProtKB-UniRule"/>
</dbReference>
<feature type="modified residue" description="N6-carboxylysine" evidence="7">
    <location>
        <position position="226"/>
    </location>
</feature>
<feature type="binding site" evidence="7">
    <location>
        <begin position="117"/>
        <end position="123"/>
    </location>
    <ligand>
        <name>ATP</name>
        <dbReference type="ChEBI" id="CHEBI:30616"/>
    </ligand>
</feature>
<keyword evidence="7" id="KW-0963">Cytoplasm</keyword>
<dbReference type="InterPro" id="IPR000713">
    <property type="entry name" value="Mur_ligase_N"/>
</dbReference>
<keyword evidence="7" id="KW-0460">Magnesium</keyword>
<evidence type="ECO:0000259" key="11">
    <source>
        <dbReference type="Pfam" id="PF08245"/>
    </source>
</evidence>
<keyword evidence="7" id="KW-0067">ATP-binding</keyword>
<keyword evidence="6 7" id="KW-0961">Cell wall biogenesis/degradation</keyword>
<dbReference type="UniPathway" id="UPA00219"/>
<reference evidence="12 13" key="1">
    <citation type="submission" date="2016-01" db="EMBL/GenBank/DDBJ databases">
        <title>Genome sequence of Ca. Arsenophonus lipopteni, the exclusive symbiont of a blood sucking fly Lipoptena cervi (Diptera: Hippoboscidae).</title>
        <authorList>
            <person name="Novakova E."/>
            <person name="Hypsa V."/>
            <person name="Nguyen P."/>
            <person name="Husnik F."/>
            <person name="Darby A.C."/>
        </authorList>
    </citation>
    <scope>NUCLEOTIDE SEQUENCE [LARGE SCALE GENOMIC DNA]</scope>
    <source>
        <strain evidence="12 13">CB</strain>
    </source>
</reference>
<dbReference type="PANTHER" id="PTHR23135:SF4">
    <property type="entry name" value="UDP-N-ACETYLMURAMOYL-L-ALANYL-D-GLUTAMATE--2,6-DIAMINOPIMELATE LIGASE MURE HOMOLOG, CHLOROPLASTIC"/>
    <property type="match status" value="1"/>
</dbReference>
<dbReference type="HAMAP" id="MF_00208">
    <property type="entry name" value="MurE"/>
    <property type="match status" value="1"/>
</dbReference>
<dbReference type="GO" id="GO:0051301">
    <property type="term" value="P:cell division"/>
    <property type="evidence" value="ECO:0007669"/>
    <property type="project" value="UniProtKB-KW"/>
</dbReference>
<comment type="subcellular location">
    <subcellularLocation>
        <location evidence="7 8">Cytoplasm</location>
    </subcellularLocation>
</comment>
<dbReference type="GO" id="GO:0009252">
    <property type="term" value="P:peptidoglycan biosynthetic process"/>
    <property type="evidence" value="ECO:0007669"/>
    <property type="project" value="UniProtKB-UniRule"/>
</dbReference>
<keyword evidence="2 7" id="KW-0132">Cell division</keyword>
<dbReference type="PANTHER" id="PTHR23135">
    <property type="entry name" value="MUR LIGASE FAMILY MEMBER"/>
    <property type="match status" value="1"/>
</dbReference>
<dbReference type="SUPFAM" id="SSF53623">
    <property type="entry name" value="MurD-like peptide ligases, catalytic domain"/>
    <property type="match status" value="1"/>
</dbReference>
<dbReference type="Gene3D" id="3.90.190.20">
    <property type="entry name" value="Mur ligase, C-terminal domain"/>
    <property type="match status" value="1"/>
</dbReference>
<feature type="domain" description="Mur ligase C-terminal" evidence="10">
    <location>
        <begin position="342"/>
        <end position="468"/>
    </location>
</feature>
<dbReference type="AlphaFoldDB" id="A0A0X8CYA1"/>
<gene>
    <name evidence="7 12" type="primary">murE</name>
    <name evidence="12" type="ORF">AUT07_00543</name>
</gene>
<evidence type="ECO:0000313" key="12">
    <source>
        <dbReference type="EMBL" id="AMA65097.1"/>
    </source>
</evidence>
<dbReference type="KEGG" id="asy:AUT07_00543"/>
<dbReference type="InterPro" id="IPR036565">
    <property type="entry name" value="Mur-like_cat_sf"/>
</dbReference>
<dbReference type="STRING" id="634113.AUT07_00543"/>
<dbReference type="Gene3D" id="3.40.1390.10">
    <property type="entry name" value="MurE/MurF, N-terminal domain"/>
    <property type="match status" value="1"/>
</dbReference>
<evidence type="ECO:0000256" key="2">
    <source>
        <dbReference type="ARBA" id="ARBA00022618"/>
    </source>
</evidence>
<evidence type="ECO:0000256" key="5">
    <source>
        <dbReference type="ARBA" id="ARBA00023306"/>
    </source>
</evidence>
<comment type="PTM">
    <text evidence="7">Carboxylation is probably crucial for Mg(2+) binding and, consequently, for the gamma-phosphate positioning of ATP.</text>
</comment>
<dbReference type="NCBIfam" id="TIGR01085">
    <property type="entry name" value="murE"/>
    <property type="match status" value="1"/>
</dbReference>
<evidence type="ECO:0000313" key="13">
    <source>
        <dbReference type="Proteomes" id="UP000069926"/>
    </source>
</evidence>
<evidence type="ECO:0000256" key="4">
    <source>
        <dbReference type="ARBA" id="ARBA00022984"/>
    </source>
</evidence>
<dbReference type="SUPFAM" id="SSF63418">
    <property type="entry name" value="MurE/MurF N-terminal domain"/>
    <property type="match status" value="1"/>
</dbReference>
<evidence type="ECO:0000256" key="7">
    <source>
        <dbReference type="HAMAP-Rule" id="MF_00208"/>
    </source>
</evidence>
<comment type="cofactor">
    <cofactor evidence="7">
        <name>Mg(2+)</name>
        <dbReference type="ChEBI" id="CHEBI:18420"/>
    </cofactor>
</comment>
<dbReference type="RefSeq" id="WP_066283821.1">
    <property type="nucleotide sequence ID" value="NZ_CP013920.1"/>
</dbReference>
<dbReference type="Gene3D" id="3.40.1190.10">
    <property type="entry name" value="Mur-like, catalytic domain"/>
    <property type="match status" value="1"/>
</dbReference>
<dbReference type="SUPFAM" id="SSF53244">
    <property type="entry name" value="MurD-like peptide ligases, peptide-binding domain"/>
    <property type="match status" value="1"/>
</dbReference>
<dbReference type="NCBIfam" id="NF001123">
    <property type="entry name" value="PRK00139.1-1"/>
    <property type="match status" value="1"/>
</dbReference>
<dbReference type="NCBIfam" id="NF001126">
    <property type="entry name" value="PRK00139.1-4"/>
    <property type="match status" value="1"/>
</dbReference>
<name>A0A0X8CYA1_9GAMM</name>
<feature type="binding site" evidence="7">
    <location>
        <position position="29"/>
    </location>
    <ligand>
        <name>UDP-N-acetyl-alpha-D-muramoyl-L-alanyl-D-glutamate</name>
        <dbReference type="ChEBI" id="CHEBI:83900"/>
    </ligand>
</feature>
<evidence type="ECO:0000259" key="10">
    <source>
        <dbReference type="Pfam" id="PF02875"/>
    </source>
</evidence>
<dbReference type="GO" id="GO:0005737">
    <property type="term" value="C:cytoplasm"/>
    <property type="evidence" value="ECO:0007669"/>
    <property type="project" value="UniProtKB-SubCell"/>
</dbReference>
<comment type="catalytic activity">
    <reaction evidence="7">
        <text>UDP-N-acetyl-alpha-D-muramoyl-L-alanyl-D-glutamate + meso-2,6-diaminopimelate + ATP = UDP-N-acetyl-alpha-D-muramoyl-L-alanyl-gamma-D-glutamyl-meso-2,6-diaminopimelate + ADP + phosphate + H(+)</text>
        <dbReference type="Rhea" id="RHEA:23676"/>
        <dbReference type="ChEBI" id="CHEBI:15378"/>
        <dbReference type="ChEBI" id="CHEBI:30616"/>
        <dbReference type="ChEBI" id="CHEBI:43474"/>
        <dbReference type="ChEBI" id="CHEBI:57791"/>
        <dbReference type="ChEBI" id="CHEBI:83900"/>
        <dbReference type="ChEBI" id="CHEBI:83905"/>
        <dbReference type="ChEBI" id="CHEBI:456216"/>
        <dbReference type="EC" id="6.3.2.13"/>
    </reaction>
</comment>
<feature type="binding site" evidence="7">
    <location>
        <position position="158"/>
    </location>
    <ligand>
        <name>UDP-N-acetyl-alpha-D-muramoyl-L-alanyl-D-glutamate</name>
        <dbReference type="ChEBI" id="CHEBI:83900"/>
    </ligand>
</feature>
<feature type="binding site" evidence="7">
    <location>
        <begin position="159"/>
        <end position="160"/>
    </location>
    <ligand>
        <name>UDP-N-acetyl-alpha-D-muramoyl-L-alanyl-D-glutamate</name>
        <dbReference type="ChEBI" id="CHEBI:83900"/>
    </ligand>
</feature>
<keyword evidence="4 7" id="KW-0573">Peptidoglycan synthesis</keyword>
<feature type="short sequence motif" description="Meso-diaminopimelate recognition motif" evidence="7">
    <location>
        <begin position="415"/>
        <end position="418"/>
    </location>
</feature>
<dbReference type="InterPro" id="IPR036615">
    <property type="entry name" value="Mur_ligase_C_dom_sf"/>
</dbReference>
<dbReference type="InterPro" id="IPR013221">
    <property type="entry name" value="Mur_ligase_cen"/>
</dbReference>
<dbReference type="Pfam" id="PF02875">
    <property type="entry name" value="Mur_ligase_C"/>
    <property type="match status" value="1"/>
</dbReference>
<feature type="binding site" evidence="7">
    <location>
        <position position="27"/>
    </location>
    <ligand>
        <name>UDP-N-acetyl-alpha-D-muramoyl-L-alanyl-D-glutamate</name>
        <dbReference type="ChEBI" id="CHEBI:83900"/>
    </ligand>
</feature>
<accession>A0A0X8CYA1</accession>
<feature type="binding site" evidence="7">
    <location>
        <position position="470"/>
    </location>
    <ligand>
        <name>meso-2,6-diaminopimelate</name>
        <dbReference type="ChEBI" id="CHEBI:57791"/>
    </ligand>
</feature>
<keyword evidence="7" id="KW-0547">Nucleotide-binding</keyword>
<dbReference type="EC" id="6.3.2.13" evidence="7"/>